<dbReference type="Gene3D" id="2.60.120.40">
    <property type="match status" value="1"/>
</dbReference>
<accession>A0A8S5NFM1</accession>
<sequence>MAVNKVIYGSEVLIDLTDDTVNASSLKQGYTAHDCHGNPITGEHVESGGSSGAGLPDIIEAGDTPIWGKYKKLTTSSSSTSEQVLNIGRFVVPKDGTYRFTFIGVASGTSGNKPMVELSTNSNKVSSANITGVRNSEGTAGATFVYLPYSNATDTEIAQWIEATLTAGQKIWFFGKSATGAVTGAVANKGTIYGVIVSIAWDNGTN</sequence>
<proteinExistence type="predicted"/>
<reference evidence="1" key="1">
    <citation type="journal article" date="2021" name="Proc. Natl. Acad. Sci. U.S.A.">
        <title>A Catalog of Tens of Thousands of Viruses from Human Metagenomes Reveals Hidden Associations with Chronic Diseases.</title>
        <authorList>
            <person name="Tisza M.J."/>
            <person name="Buck C.B."/>
        </authorList>
    </citation>
    <scope>NUCLEOTIDE SEQUENCE</scope>
    <source>
        <strain evidence="1">Ct0wg9</strain>
    </source>
</reference>
<protein>
    <submittedName>
        <fullName evidence="1">Complement C1q-like protein</fullName>
    </submittedName>
</protein>
<evidence type="ECO:0000313" key="1">
    <source>
        <dbReference type="EMBL" id="DAD93494.1"/>
    </source>
</evidence>
<dbReference type="InterPro" id="IPR008983">
    <property type="entry name" value="Tumour_necrosis_fac-like_dom"/>
</dbReference>
<organism evidence="1">
    <name type="scientific">Myoviridae sp. ct0wg9</name>
    <dbReference type="NCBI Taxonomy" id="2826600"/>
    <lineage>
        <taxon>Viruses</taxon>
        <taxon>Duplodnaviria</taxon>
        <taxon>Heunggongvirae</taxon>
        <taxon>Uroviricota</taxon>
        <taxon>Caudoviricetes</taxon>
    </lineage>
</organism>
<name>A0A8S5NFM1_9CAUD</name>
<dbReference type="EMBL" id="BK015160">
    <property type="protein sequence ID" value="DAD93494.1"/>
    <property type="molecule type" value="Genomic_DNA"/>
</dbReference>